<dbReference type="AlphaFoldDB" id="A0A5Q4ZY34"/>
<protein>
    <submittedName>
        <fullName evidence="1">Uncharacterized protein</fullName>
    </submittedName>
</protein>
<proteinExistence type="predicted"/>
<gene>
    <name evidence="1" type="ORF">AW0309160_04264</name>
</gene>
<dbReference type="EMBL" id="LR721751">
    <property type="protein sequence ID" value="VVV06770.1"/>
    <property type="molecule type" value="Genomic_DNA"/>
</dbReference>
<organism evidence="1">
    <name type="scientific">Aliivibrio wodanis</name>
    <dbReference type="NCBI Taxonomy" id="80852"/>
    <lineage>
        <taxon>Bacteria</taxon>
        <taxon>Pseudomonadati</taxon>
        <taxon>Pseudomonadota</taxon>
        <taxon>Gammaproteobacteria</taxon>
        <taxon>Vibrionales</taxon>
        <taxon>Vibrionaceae</taxon>
        <taxon>Aliivibrio</taxon>
    </lineage>
</organism>
<reference evidence="1" key="1">
    <citation type="submission" date="2019-09" db="EMBL/GenBank/DDBJ databases">
        <authorList>
            <person name="Hjerde E."/>
        </authorList>
    </citation>
    <scope>NUCLEOTIDE SEQUENCE</scope>
    <source>
        <strain evidence="1">06/09/160</strain>
    </source>
</reference>
<sequence>MNINTIKPRKKSDLKFDNTEIRKITTYGEVKGKLFAPKMSDFS</sequence>
<evidence type="ECO:0000313" key="1">
    <source>
        <dbReference type="EMBL" id="VVV06770.1"/>
    </source>
</evidence>
<accession>A0A5Q4ZY34</accession>
<name>A0A5Q4ZY34_9GAMM</name>